<name>A0AAE0FRD8_9CHLO</name>
<dbReference type="SUPFAM" id="SSF57667">
    <property type="entry name" value="beta-beta-alpha zinc fingers"/>
    <property type="match status" value="1"/>
</dbReference>
<dbReference type="EMBL" id="LGRX02014422">
    <property type="protein sequence ID" value="KAK3264652.1"/>
    <property type="molecule type" value="Genomic_DNA"/>
</dbReference>
<feature type="domain" description="ZN622/Rei1/Reh1 zinc finger C2H2-type" evidence="2">
    <location>
        <begin position="153"/>
        <end position="252"/>
    </location>
</feature>
<organism evidence="3 4">
    <name type="scientific">Cymbomonas tetramitiformis</name>
    <dbReference type="NCBI Taxonomy" id="36881"/>
    <lineage>
        <taxon>Eukaryota</taxon>
        <taxon>Viridiplantae</taxon>
        <taxon>Chlorophyta</taxon>
        <taxon>Pyramimonadophyceae</taxon>
        <taxon>Pyramimonadales</taxon>
        <taxon>Pyramimonadaceae</taxon>
        <taxon>Cymbomonas</taxon>
    </lineage>
</organism>
<sequence length="379" mass="42578">MSLQCNTAPGVAFASMDDLKAHYKTEWHRYNLKRKAASLPLLSKELFDQMQARSEAAKRVQEEKELEKQNKKLGKKGKGQALVALEESKGKSKLVEEDAEMEEDDDEDGSDGEWEEMSGDEAEDALAELEDSSEAKPSSDPSGMKGFRWDTCDCLFSKTHCETPEAALEHMGNKFGFFLPDKEYVADMKKMMKYLAAKIQLGSMCLYCEREFKDPEGARKHMIDKGHCKLKYGIGEEDAEEELEEFYDYSSQNAGDAGGELVMTEAESAVGLTNEGLELTVGRKPDGTGGRIIGSREFATIYKQKVRPSDEREEVLANKVAIRERNGAAGALMPLQRITAMKQIKLHREIRKFEYKKNALKQSSDNNYSNANALRNVPY</sequence>
<feature type="compositionally biased region" description="Acidic residues" evidence="1">
    <location>
        <begin position="97"/>
        <end position="132"/>
    </location>
</feature>
<dbReference type="GO" id="GO:0042273">
    <property type="term" value="P:ribosomal large subunit biogenesis"/>
    <property type="evidence" value="ECO:0007669"/>
    <property type="project" value="TreeGrafter"/>
</dbReference>
<feature type="region of interest" description="Disordered" evidence="1">
    <location>
        <begin position="57"/>
        <end position="143"/>
    </location>
</feature>
<dbReference type="AlphaFoldDB" id="A0AAE0FRD8"/>
<gene>
    <name evidence="3" type="ORF">CYMTET_26620</name>
</gene>
<dbReference type="Pfam" id="PF12756">
    <property type="entry name" value="zf-C2H2_2"/>
    <property type="match status" value="1"/>
</dbReference>
<dbReference type="InterPro" id="IPR041661">
    <property type="entry name" value="ZN622/Rei1/Reh1_Znf-C2H2"/>
</dbReference>
<dbReference type="PANTHER" id="PTHR13182">
    <property type="entry name" value="ZINC FINGER PROTEIN 622"/>
    <property type="match status" value="1"/>
</dbReference>
<feature type="compositionally biased region" description="Basic and acidic residues" evidence="1">
    <location>
        <begin position="57"/>
        <end position="70"/>
    </location>
</feature>
<feature type="compositionally biased region" description="Basic and acidic residues" evidence="1">
    <location>
        <begin position="86"/>
        <end position="96"/>
    </location>
</feature>
<evidence type="ECO:0000259" key="2">
    <source>
        <dbReference type="Pfam" id="PF12756"/>
    </source>
</evidence>
<keyword evidence="4" id="KW-1185">Reference proteome</keyword>
<dbReference type="GO" id="GO:0030687">
    <property type="term" value="C:preribosome, large subunit precursor"/>
    <property type="evidence" value="ECO:0007669"/>
    <property type="project" value="TreeGrafter"/>
</dbReference>
<reference evidence="3 4" key="1">
    <citation type="journal article" date="2015" name="Genome Biol. Evol.">
        <title>Comparative Genomics of a Bacterivorous Green Alga Reveals Evolutionary Causalities and Consequences of Phago-Mixotrophic Mode of Nutrition.</title>
        <authorList>
            <person name="Burns J.A."/>
            <person name="Paasch A."/>
            <person name="Narechania A."/>
            <person name="Kim E."/>
        </authorList>
    </citation>
    <scope>NUCLEOTIDE SEQUENCE [LARGE SCALE GENOMIC DNA]</scope>
    <source>
        <strain evidence="3 4">PLY_AMNH</strain>
    </source>
</reference>
<comment type="caution">
    <text evidence="3">The sequence shown here is derived from an EMBL/GenBank/DDBJ whole genome shotgun (WGS) entry which is preliminary data.</text>
</comment>
<evidence type="ECO:0000313" key="3">
    <source>
        <dbReference type="EMBL" id="KAK3264652.1"/>
    </source>
</evidence>
<accession>A0AAE0FRD8</accession>
<evidence type="ECO:0000313" key="4">
    <source>
        <dbReference type="Proteomes" id="UP001190700"/>
    </source>
</evidence>
<dbReference type="InterPro" id="IPR040025">
    <property type="entry name" value="Znf622/Rei1/Reh1"/>
</dbReference>
<dbReference type="InterPro" id="IPR036236">
    <property type="entry name" value="Znf_C2H2_sf"/>
</dbReference>
<dbReference type="Proteomes" id="UP001190700">
    <property type="component" value="Unassembled WGS sequence"/>
</dbReference>
<evidence type="ECO:0000256" key="1">
    <source>
        <dbReference type="SAM" id="MobiDB-lite"/>
    </source>
</evidence>
<proteinExistence type="predicted"/>
<protein>
    <recommendedName>
        <fullName evidence="2">ZN622/Rei1/Reh1 zinc finger C2H2-type domain-containing protein</fullName>
    </recommendedName>
</protein>
<dbReference type="PANTHER" id="PTHR13182:SF8">
    <property type="entry name" value="CYTOPLASMIC 60S SUBUNIT BIOGENESIS FACTOR ZNF622"/>
    <property type="match status" value="1"/>
</dbReference>